<organism evidence="1 2">
    <name type="scientific">Mesorhizobium waimense</name>
    <dbReference type="NCBI Taxonomy" id="1300307"/>
    <lineage>
        <taxon>Bacteria</taxon>
        <taxon>Pseudomonadati</taxon>
        <taxon>Pseudomonadota</taxon>
        <taxon>Alphaproteobacteria</taxon>
        <taxon>Hyphomicrobiales</taxon>
        <taxon>Phyllobacteriaceae</taxon>
        <taxon>Mesorhizobium</taxon>
    </lineage>
</organism>
<dbReference type="RefSeq" id="WP_120018371.1">
    <property type="nucleotide sequence ID" value="NZ_QZWZ01000047.1"/>
</dbReference>
<dbReference type="EMBL" id="QZWZ01000047">
    <property type="protein sequence ID" value="RJT28926.1"/>
    <property type="molecule type" value="Genomic_DNA"/>
</dbReference>
<dbReference type="AlphaFoldDB" id="A0A3A5K3E7"/>
<evidence type="ECO:0000313" key="1">
    <source>
        <dbReference type="EMBL" id="RJT28926.1"/>
    </source>
</evidence>
<name>A0A3A5K3E7_9HYPH</name>
<proteinExistence type="predicted"/>
<protein>
    <submittedName>
        <fullName evidence="1">Uncharacterized protein</fullName>
    </submittedName>
</protein>
<sequence length="97" mass="10703">MDQTKQTDEFAAALKRLSDRASELKFASFFPAATFTPKKQEAEAMKVGYELIQLVEAANAAGRPEISAKALKSAKVVRDMSLKARAQMPKRKRKTSA</sequence>
<comment type="caution">
    <text evidence="1">The sequence shown here is derived from an EMBL/GenBank/DDBJ whole genome shotgun (WGS) entry which is preliminary data.</text>
</comment>
<reference evidence="1 2" key="1">
    <citation type="submission" date="2018-09" db="EMBL/GenBank/DDBJ databases">
        <title>Mesorhizobium carmichaelinearum sp. nov. isolated from Carmichaelinea spp. root nodules in New Zealand.</title>
        <authorList>
            <person name="De Meyer S.E."/>
        </authorList>
    </citation>
    <scope>NUCLEOTIDE SEQUENCE [LARGE SCALE GENOMIC DNA]</scope>
    <source>
        <strain evidence="1 2">ICMP19557</strain>
    </source>
</reference>
<keyword evidence="2" id="KW-1185">Reference proteome</keyword>
<evidence type="ECO:0000313" key="2">
    <source>
        <dbReference type="Proteomes" id="UP000272706"/>
    </source>
</evidence>
<gene>
    <name evidence="1" type="ORF">D3227_33105</name>
</gene>
<accession>A0A3A5K3E7</accession>
<dbReference type="Proteomes" id="UP000272706">
    <property type="component" value="Unassembled WGS sequence"/>
</dbReference>